<organism evidence="2 3">
    <name type="scientific">Streptomyces rubellomurinus (strain ATCC 31215)</name>
    <dbReference type="NCBI Taxonomy" id="359131"/>
    <lineage>
        <taxon>Bacteria</taxon>
        <taxon>Bacillati</taxon>
        <taxon>Actinomycetota</taxon>
        <taxon>Actinomycetes</taxon>
        <taxon>Kitasatosporales</taxon>
        <taxon>Streptomycetaceae</taxon>
        <taxon>Streptomyces</taxon>
    </lineage>
</organism>
<comment type="caution">
    <text evidence="2">The sequence shown here is derived from an EMBL/GenBank/DDBJ whole genome shotgun (WGS) entry which is preliminary data.</text>
</comment>
<keyword evidence="1" id="KW-0812">Transmembrane</keyword>
<reference evidence="2 3" key="1">
    <citation type="submission" date="2015-02" db="EMBL/GenBank/DDBJ databases">
        <authorList>
            <person name="Ju K.-S."/>
            <person name="Doroghazi J.R."/>
            <person name="Metcalf W."/>
        </authorList>
    </citation>
    <scope>NUCLEOTIDE SEQUENCE [LARGE SCALE GENOMIC DNA]</scope>
    <source>
        <strain evidence="2 3">ATCC 31215</strain>
    </source>
</reference>
<keyword evidence="1" id="KW-1133">Transmembrane helix</keyword>
<keyword evidence="1" id="KW-0472">Membrane</keyword>
<name>A0A0F2T425_STRR3</name>
<keyword evidence="3" id="KW-1185">Reference proteome</keyword>
<evidence type="ECO:0000256" key="1">
    <source>
        <dbReference type="SAM" id="Phobius"/>
    </source>
</evidence>
<dbReference type="AlphaFoldDB" id="A0A0F2T425"/>
<evidence type="ECO:0000313" key="3">
    <source>
        <dbReference type="Proteomes" id="UP000033699"/>
    </source>
</evidence>
<dbReference type="Proteomes" id="UP000033699">
    <property type="component" value="Unassembled WGS sequence"/>
</dbReference>
<dbReference type="PATRIC" id="fig|359131.3.peg.2129"/>
<proteinExistence type="predicted"/>
<gene>
    <name evidence="2" type="ORF">VM95_36535</name>
</gene>
<sequence length="62" mass="6538">MHLRCLPAPGRGVRGDDQNEYHEAAERAARGLPTPASIAVAYTVALFVLMATATVLIASGRC</sequence>
<evidence type="ECO:0000313" key="2">
    <source>
        <dbReference type="EMBL" id="KJS57933.1"/>
    </source>
</evidence>
<feature type="transmembrane region" description="Helical" evidence="1">
    <location>
        <begin position="36"/>
        <end position="58"/>
    </location>
</feature>
<dbReference type="EMBL" id="JZKH01000167">
    <property type="protein sequence ID" value="KJS57933.1"/>
    <property type="molecule type" value="Genomic_DNA"/>
</dbReference>
<accession>A0A0F2T425</accession>
<protein>
    <submittedName>
        <fullName evidence="2">Uncharacterized protein</fullName>
    </submittedName>
</protein>